<dbReference type="EMBL" id="BCSY01000111">
    <property type="protein sequence ID" value="GAS98850.1"/>
    <property type="molecule type" value="Genomic_DNA"/>
</dbReference>
<proteinExistence type="predicted"/>
<sequence length="276" mass="30518">MTASSDVYVTVLDPSEIFADPTYQRLLDTTHARKMSAGWDRRLAGIIEVSDRGEGASPRYAVIDGQHRWAAARNLTEPPKLVANVHEGLTVEQEAQLFDKLNRQRKKINGFDHYRARLAAGEWIIVRVQAVLDKHHLKMDPAPNEGNVGCVGTLEKVAEIDDALLDEVLGLIIGIWGRRREGFDAPIIHGLALILHKLRDDVDLERLVDALLDVMPRQLSTQAVALRDMQSGTLPVLTALVIMGLYNKKPGRKIEVSNRTFGIGKGGNNQRKGAAS</sequence>
<gene>
    <name evidence="1" type="ORF">RMCC_5815</name>
</gene>
<protein>
    <recommendedName>
        <fullName evidence="3">ParB/Sulfiredoxin domain-containing protein</fullName>
    </recommendedName>
</protein>
<dbReference type="AlphaFoldDB" id="A0A117IC12"/>
<dbReference type="Pfam" id="PF20188">
    <property type="entry name" value="DUF6551"/>
    <property type="match status" value="1"/>
</dbReference>
<keyword evidence="2" id="KW-1185">Reference proteome</keyword>
<dbReference type="RefSeq" id="WP_062659612.1">
    <property type="nucleotide sequence ID" value="NZ_BCSY01000111.1"/>
</dbReference>
<name>A0A117IC12_MYCCR</name>
<evidence type="ECO:0000313" key="1">
    <source>
        <dbReference type="EMBL" id="GAS98850.1"/>
    </source>
</evidence>
<reference evidence="2" key="2">
    <citation type="submission" date="2016-02" db="EMBL/GenBank/DDBJ databases">
        <title>Draft genome sequence of five rapidly growing Mycobacterium species.</title>
        <authorList>
            <person name="Katahira K."/>
            <person name="Gotou Y."/>
            <person name="Iida K."/>
            <person name="Ogura Y."/>
            <person name="Hayashi T."/>
        </authorList>
    </citation>
    <scope>NUCLEOTIDE SEQUENCE [LARGE SCALE GENOMIC DNA]</scope>
    <source>
        <strain evidence="2">JCM15298</strain>
    </source>
</reference>
<dbReference type="InterPro" id="IPR046681">
    <property type="entry name" value="DUF6551"/>
</dbReference>
<dbReference type="OrthoDB" id="4545778at2"/>
<reference evidence="2" key="1">
    <citation type="journal article" date="2016" name="Genome Announc.">
        <title>Draft Genome Sequences of Five Rapidly Growing Mycobacterium Species, M. thermoresistibile, M. fortuitum subsp. acetamidolyticum, M. canariasense, M. brisbanense, and M. novocastrense.</title>
        <authorList>
            <person name="Katahira K."/>
            <person name="Ogura Y."/>
            <person name="Gotoh Y."/>
            <person name="Hayashi T."/>
        </authorList>
    </citation>
    <scope>NUCLEOTIDE SEQUENCE [LARGE SCALE GENOMIC DNA]</scope>
    <source>
        <strain evidence="2">JCM15298</strain>
    </source>
</reference>
<evidence type="ECO:0000313" key="2">
    <source>
        <dbReference type="Proteomes" id="UP000069443"/>
    </source>
</evidence>
<comment type="caution">
    <text evidence="1">The sequence shown here is derived from an EMBL/GenBank/DDBJ whole genome shotgun (WGS) entry which is preliminary data.</text>
</comment>
<organism evidence="1 2">
    <name type="scientific">Mycolicibacterium canariasense</name>
    <name type="common">Mycobacterium canariasense</name>
    <dbReference type="NCBI Taxonomy" id="228230"/>
    <lineage>
        <taxon>Bacteria</taxon>
        <taxon>Bacillati</taxon>
        <taxon>Actinomycetota</taxon>
        <taxon>Actinomycetes</taxon>
        <taxon>Mycobacteriales</taxon>
        <taxon>Mycobacteriaceae</taxon>
        <taxon>Mycolicibacterium</taxon>
    </lineage>
</organism>
<accession>A0A117IC12</accession>
<evidence type="ECO:0008006" key="3">
    <source>
        <dbReference type="Google" id="ProtNLM"/>
    </source>
</evidence>
<dbReference type="STRING" id="228230.RMCC_5815"/>
<dbReference type="Proteomes" id="UP000069443">
    <property type="component" value="Unassembled WGS sequence"/>
</dbReference>